<organism evidence="5 6">
    <name type="scientific">Rhynchospora tenuis</name>
    <dbReference type="NCBI Taxonomy" id="198213"/>
    <lineage>
        <taxon>Eukaryota</taxon>
        <taxon>Viridiplantae</taxon>
        <taxon>Streptophyta</taxon>
        <taxon>Embryophyta</taxon>
        <taxon>Tracheophyta</taxon>
        <taxon>Spermatophyta</taxon>
        <taxon>Magnoliopsida</taxon>
        <taxon>Liliopsida</taxon>
        <taxon>Poales</taxon>
        <taxon>Cyperaceae</taxon>
        <taxon>Cyperoideae</taxon>
        <taxon>Rhynchosporeae</taxon>
        <taxon>Rhynchospora</taxon>
    </lineage>
</organism>
<keyword evidence="2" id="KW-0804">Transcription</keyword>
<evidence type="ECO:0000256" key="2">
    <source>
        <dbReference type="RuleBase" id="RU367031"/>
    </source>
</evidence>
<protein>
    <recommendedName>
        <fullName evidence="2">AT-hook motif nuclear-localized protein</fullName>
    </recommendedName>
</protein>
<dbReference type="GO" id="GO:0005634">
    <property type="term" value="C:nucleus"/>
    <property type="evidence" value="ECO:0007669"/>
    <property type="project" value="UniProtKB-SubCell"/>
</dbReference>
<dbReference type="SMART" id="SM00384">
    <property type="entry name" value="AT_hook"/>
    <property type="match status" value="2"/>
</dbReference>
<evidence type="ECO:0000256" key="1">
    <source>
        <dbReference type="ARBA" id="ARBA00003687"/>
    </source>
</evidence>
<keyword evidence="2" id="KW-0539">Nucleus</keyword>
<dbReference type="PANTHER" id="PTHR31500:SF9">
    <property type="entry name" value="AT-HOOK MOTIF NUCLEAR-LOCALIZED PROTEIN 9"/>
    <property type="match status" value="1"/>
</dbReference>
<dbReference type="AlphaFoldDB" id="A0AAD5ZAL4"/>
<dbReference type="PROSITE" id="PS51742">
    <property type="entry name" value="PPC"/>
    <property type="match status" value="1"/>
</dbReference>
<comment type="domain">
    <text evidence="2">The PPC domain mediates interactions between AHL proteins.</text>
</comment>
<dbReference type="CDD" id="cd11378">
    <property type="entry name" value="DUF296"/>
    <property type="match status" value="1"/>
</dbReference>
<accession>A0AAD5ZAL4</accession>
<proteinExistence type="predicted"/>
<feature type="region of interest" description="Disordered" evidence="3">
    <location>
        <begin position="1"/>
        <end position="138"/>
    </location>
</feature>
<comment type="function">
    <text evidence="1 2">Transcription factor that specifically binds AT-rich DNA sequences related to the nuclear matrix attachment regions (MARs).</text>
</comment>
<keyword evidence="2" id="KW-0238">DNA-binding</keyword>
<name>A0AAD5ZAL4_9POAL</name>
<dbReference type="InterPro" id="IPR005175">
    <property type="entry name" value="PPC_dom"/>
</dbReference>
<dbReference type="GO" id="GO:0003680">
    <property type="term" value="F:minor groove of adenine-thymine-rich DNA binding"/>
    <property type="evidence" value="ECO:0007669"/>
    <property type="project" value="UniProtKB-UniRule"/>
</dbReference>
<evidence type="ECO:0000259" key="4">
    <source>
        <dbReference type="PROSITE" id="PS51742"/>
    </source>
</evidence>
<dbReference type="PANTHER" id="PTHR31500">
    <property type="entry name" value="AT-HOOK MOTIF NUCLEAR-LOCALIZED PROTEIN 9"/>
    <property type="match status" value="1"/>
</dbReference>
<comment type="caution">
    <text evidence="5">The sequence shown here is derived from an EMBL/GenBank/DDBJ whole genome shotgun (WGS) entry which is preliminary data.</text>
</comment>
<dbReference type="SUPFAM" id="SSF117856">
    <property type="entry name" value="AF0104/ALDC/Ptd012-like"/>
    <property type="match status" value="1"/>
</dbReference>
<keyword evidence="2" id="KW-0805">Transcription regulation</keyword>
<dbReference type="Pfam" id="PF03479">
    <property type="entry name" value="PCC"/>
    <property type="match status" value="1"/>
</dbReference>
<reference evidence="5 6" key="1">
    <citation type="journal article" date="2022" name="Cell">
        <title>Repeat-based holocentromeres influence genome architecture and karyotype evolution.</title>
        <authorList>
            <person name="Hofstatter P.G."/>
            <person name="Thangavel G."/>
            <person name="Lux T."/>
            <person name="Neumann P."/>
            <person name="Vondrak T."/>
            <person name="Novak P."/>
            <person name="Zhang M."/>
            <person name="Costa L."/>
            <person name="Castellani M."/>
            <person name="Scott A."/>
            <person name="Toegelov H."/>
            <person name="Fuchs J."/>
            <person name="Mata-Sucre Y."/>
            <person name="Dias Y."/>
            <person name="Vanzela A.L.L."/>
            <person name="Huettel B."/>
            <person name="Almeida C.C.S."/>
            <person name="Simkova H."/>
            <person name="Souza G."/>
            <person name="Pedrosa-Harand A."/>
            <person name="Macas J."/>
            <person name="Mayer K.F.X."/>
            <person name="Houben A."/>
            <person name="Marques A."/>
        </authorList>
    </citation>
    <scope>NUCLEOTIDE SEQUENCE [LARGE SCALE GENOMIC DNA]</scope>
    <source>
        <strain evidence="5">RhyTen1mFocal</strain>
    </source>
</reference>
<keyword evidence="6" id="KW-1185">Reference proteome</keyword>
<dbReference type="Proteomes" id="UP001210211">
    <property type="component" value="Unassembled WGS sequence"/>
</dbReference>
<feature type="compositionally biased region" description="Basic and acidic residues" evidence="3">
    <location>
        <begin position="330"/>
        <end position="341"/>
    </location>
</feature>
<dbReference type="InterPro" id="IPR017956">
    <property type="entry name" value="AT_hook_DNA-bd_motif"/>
</dbReference>
<comment type="subcellular location">
    <subcellularLocation>
        <location evidence="2">Nucleus</location>
    </subcellularLocation>
</comment>
<dbReference type="EMBL" id="JAMRDG010000002">
    <property type="protein sequence ID" value="KAJ3689834.1"/>
    <property type="molecule type" value="Genomic_DNA"/>
</dbReference>
<feature type="domain" description="PPC" evidence="4">
    <location>
        <begin position="154"/>
        <end position="293"/>
    </location>
</feature>
<evidence type="ECO:0000313" key="6">
    <source>
        <dbReference type="Proteomes" id="UP001210211"/>
    </source>
</evidence>
<dbReference type="Gene3D" id="3.30.1330.80">
    <property type="entry name" value="Hypothetical protein, similar to alpha- acetolactate decarboxylase, domain 2"/>
    <property type="match status" value="1"/>
</dbReference>
<sequence length="341" mass="35424">MSGPTPYFHQRAMAGPGPTPQSGLRTPSPAIRSMVPDTGIGIGTRPFGSSFHMEPTPPRPVMIPHGDGSTDGGSRESEKKKRGRPRKYGPDGSGGSGSSPQPRTVTPGSGSGSGSGSGWSLTDPSQKRGRGRPPGSGKIQRLALLGEWAVSTAGRGFTPHVLKILEGEDIAAKIASFSQQATRAVCVMSASGAISRLTLSQPSNSRGNVTYEGRFQIIYMSGSYMTTDEGGTRTRTGDLSIAVSSPEGHVFGGPVGGALVAATNVQVIIGSFVYLGPKAKNKEDESLEEEAGAETEYASANRPNTPISNQNANPAPVVVGWPGPTQMENRPGRIDIDLARG</sequence>
<dbReference type="InterPro" id="IPR039605">
    <property type="entry name" value="AHL"/>
</dbReference>
<gene>
    <name evidence="5" type="ORF">LUZ61_018998</name>
</gene>
<feature type="compositionally biased region" description="Polar residues" evidence="3">
    <location>
        <begin position="301"/>
        <end position="313"/>
    </location>
</feature>
<evidence type="ECO:0000313" key="5">
    <source>
        <dbReference type="EMBL" id="KAJ3689834.1"/>
    </source>
</evidence>
<feature type="region of interest" description="Disordered" evidence="3">
    <location>
        <begin position="285"/>
        <end position="341"/>
    </location>
</feature>
<evidence type="ECO:0000256" key="3">
    <source>
        <dbReference type="SAM" id="MobiDB-lite"/>
    </source>
</evidence>